<accession>A0A7Z3GQ79</accession>
<dbReference type="GO" id="GO:0003677">
    <property type="term" value="F:DNA binding"/>
    <property type="evidence" value="ECO:0007669"/>
    <property type="project" value="InterPro"/>
</dbReference>
<name>A0A7Z3GQ79_9PSED</name>
<dbReference type="NCBIfam" id="TIGR02937">
    <property type="entry name" value="sigma70-ECF"/>
    <property type="match status" value="1"/>
</dbReference>
<dbReference type="KEGG" id="pmui:G4G71_08800"/>
<dbReference type="EMBL" id="CP048833">
    <property type="protein sequence ID" value="QJP07970.1"/>
    <property type="molecule type" value="Genomic_DNA"/>
</dbReference>
<dbReference type="NCBIfam" id="NF009180">
    <property type="entry name" value="PRK12528.1"/>
    <property type="match status" value="1"/>
</dbReference>
<comment type="similarity">
    <text evidence="1">Belongs to the sigma-70 factor family. ECF subfamily.</text>
</comment>
<dbReference type="Gene3D" id="1.10.10.10">
    <property type="entry name" value="Winged helix-like DNA-binding domain superfamily/Winged helix DNA-binding domain"/>
    <property type="match status" value="1"/>
</dbReference>
<dbReference type="InterPro" id="IPR013249">
    <property type="entry name" value="RNA_pol_sigma70_r4_t2"/>
</dbReference>
<dbReference type="Pfam" id="PF08281">
    <property type="entry name" value="Sigma70_r4_2"/>
    <property type="match status" value="1"/>
</dbReference>
<dbReference type="SUPFAM" id="SSF88659">
    <property type="entry name" value="Sigma3 and sigma4 domains of RNA polymerase sigma factors"/>
    <property type="match status" value="1"/>
</dbReference>
<dbReference type="GO" id="GO:0016987">
    <property type="term" value="F:sigma factor activity"/>
    <property type="evidence" value="ECO:0007669"/>
    <property type="project" value="UniProtKB-KW"/>
</dbReference>
<proteinExistence type="inferred from homology"/>
<gene>
    <name evidence="7" type="ORF">G4G71_08800</name>
</gene>
<dbReference type="FunFam" id="1.10.10.10:FF:000427">
    <property type="entry name" value="RNA polymerase sigma factor"/>
    <property type="match status" value="1"/>
</dbReference>
<evidence type="ECO:0000313" key="7">
    <source>
        <dbReference type="EMBL" id="QJP07970.1"/>
    </source>
</evidence>
<keyword evidence="8" id="KW-1185">Reference proteome</keyword>
<evidence type="ECO:0000256" key="1">
    <source>
        <dbReference type="ARBA" id="ARBA00010641"/>
    </source>
</evidence>
<dbReference type="PANTHER" id="PTHR43133">
    <property type="entry name" value="RNA POLYMERASE ECF-TYPE SIGMA FACTO"/>
    <property type="match status" value="1"/>
</dbReference>
<evidence type="ECO:0000259" key="5">
    <source>
        <dbReference type="Pfam" id="PF04542"/>
    </source>
</evidence>
<dbReference type="GO" id="GO:0006352">
    <property type="term" value="P:DNA-templated transcription initiation"/>
    <property type="evidence" value="ECO:0007669"/>
    <property type="project" value="InterPro"/>
</dbReference>
<evidence type="ECO:0000256" key="2">
    <source>
        <dbReference type="ARBA" id="ARBA00023015"/>
    </source>
</evidence>
<organism evidence="7 8">
    <name type="scientific">Pseudomonas multiresinivorans</name>
    <dbReference type="NCBI Taxonomy" id="95301"/>
    <lineage>
        <taxon>Bacteria</taxon>
        <taxon>Pseudomonadati</taxon>
        <taxon>Pseudomonadota</taxon>
        <taxon>Gammaproteobacteria</taxon>
        <taxon>Pseudomonadales</taxon>
        <taxon>Pseudomonadaceae</taxon>
        <taxon>Pseudomonas</taxon>
    </lineage>
</organism>
<evidence type="ECO:0000256" key="3">
    <source>
        <dbReference type="ARBA" id="ARBA00023082"/>
    </source>
</evidence>
<keyword evidence="4" id="KW-0804">Transcription</keyword>
<dbReference type="Pfam" id="PF04542">
    <property type="entry name" value="Sigma70_r2"/>
    <property type="match status" value="1"/>
</dbReference>
<dbReference type="Gene3D" id="1.10.1740.10">
    <property type="match status" value="1"/>
</dbReference>
<dbReference type="SUPFAM" id="SSF88946">
    <property type="entry name" value="Sigma2 domain of RNA polymerase sigma factors"/>
    <property type="match status" value="1"/>
</dbReference>
<dbReference type="InterPro" id="IPR039425">
    <property type="entry name" value="RNA_pol_sigma-70-like"/>
</dbReference>
<evidence type="ECO:0000313" key="8">
    <source>
        <dbReference type="Proteomes" id="UP000502549"/>
    </source>
</evidence>
<keyword evidence="3" id="KW-0731">Sigma factor</keyword>
<reference evidence="7 8" key="1">
    <citation type="submission" date="2020-02" db="EMBL/GenBank/DDBJ databases">
        <title>Complete genome sequence of Pseudomonas multiresinivorans ORNL1.</title>
        <authorList>
            <person name="Podar M."/>
        </authorList>
    </citation>
    <scope>NUCLEOTIDE SEQUENCE [LARGE SCALE GENOMIC DNA]</scope>
    <source>
        <strain evidence="8">populi</strain>
    </source>
</reference>
<dbReference type="InterPro" id="IPR007627">
    <property type="entry name" value="RNA_pol_sigma70_r2"/>
</dbReference>
<dbReference type="AlphaFoldDB" id="A0A7Z3GQ79"/>
<dbReference type="InterPro" id="IPR036388">
    <property type="entry name" value="WH-like_DNA-bd_sf"/>
</dbReference>
<sequence>MPGVRAQGALVTSTTHHSQIGELYAGHHSWLLGWLYRRLECRHQAADLAQDTFVRLLGRQELRGLREPRAFLAAVARGLMIDHFRRQTLERAWLDSLARQPEAEAPSAEERAIVLETLMEIDRLLDGLRPVVRSAFLLSQLDGLTYPQIAERLGVSLSSVQQYMTQAFGHCYKALYS</sequence>
<evidence type="ECO:0000259" key="6">
    <source>
        <dbReference type="Pfam" id="PF08281"/>
    </source>
</evidence>
<dbReference type="InterPro" id="IPR014284">
    <property type="entry name" value="RNA_pol_sigma-70_dom"/>
</dbReference>
<keyword evidence="2" id="KW-0805">Transcription regulation</keyword>
<protein>
    <submittedName>
        <fullName evidence="7">Sigma-70 family RNA polymerase sigma factor</fullName>
    </submittedName>
</protein>
<evidence type="ECO:0000256" key="4">
    <source>
        <dbReference type="ARBA" id="ARBA00023163"/>
    </source>
</evidence>
<dbReference type="Proteomes" id="UP000502549">
    <property type="component" value="Chromosome"/>
</dbReference>
<dbReference type="PANTHER" id="PTHR43133:SF63">
    <property type="entry name" value="RNA POLYMERASE SIGMA FACTOR FECI-RELATED"/>
    <property type="match status" value="1"/>
</dbReference>
<feature type="domain" description="RNA polymerase sigma factor 70 region 4 type 2" evidence="6">
    <location>
        <begin position="119"/>
        <end position="171"/>
    </location>
</feature>
<dbReference type="RefSeq" id="WP_169936871.1">
    <property type="nucleotide sequence ID" value="NZ_CP048833.1"/>
</dbReference>
<dbReference type="InterPro" id="IPR013325">
    <property type="entry name" value="RNA_pol_sigma_r2"/>
</dbReference>
<feature type="domain" description="RNA polymerase sigma-70 region 2" evidence="5">
    <location>
        <begin position="23"/>
        <end position="88"/>
    </location>
</feature>
<dbReference type="NCBIfam" id="NF007232">
    <property type="entry name" value="PRK09651.1"/>
    <property type="match status" value="1"/>
</dbReference>
<dbReference type="FunFam" id="1.10.1740.10:FF:000009">
    <property type="entry name" value="RNA polymerase sigma factor"/>
    <property type="match status" value="1"/>
</dbReference>
<dbReference type="InterPro" id="IPR013324">
    <property type="entry name" value="RNA_pol_sigma_r3/r4-like"/>
</dbReference>